<dbReference type="InterPro" id="IPR009057">
    <property type="entry name" value="Homeodomain-like_sf"/>
</dbReference>
<dbReference type="PANTHER" id="PTHR11850">
    <property type="entry name" value="HOMEOBOX PROTEIN TRANSCRIPTION FACTORS"/>
    <property type="match status" value="1"/>
</dbReference>
<evidence type="ECO:0000259" key="7">
    <source>
        <dbReference type="PROSITE" id="PS50071"/>
    </source>
</evidence>
<evidence type="ECO:0000256" key="5">
    <source>
        <dbReference type="PROSITE-ProRule" id="PRU00108"/>
    </source>
</evidence>
<feature type="domain" description="C2H2-type" evidence="8">
    <location>
        <begin position="208"/>
        <end position="231"/>
    </location>
</feature>
<evidence type="ECO:0000259" key="8">
    <source>
        <dbReference type="PROSITE" id="PS50157"/>
    </source>
</evidence>
<dbReference type="SMART" id="SM00389">
    <property type="entry name" value="HOX"/>
    <property type="match status" value="1"/>
</dbReference>
<dbReference type="EMBL" id="WVTB01000060">
    <property type="protein sequence ID" value="KAF3802723.1"/>
    <property type="molecule type" value="Genomic_DNA"/>
</dbReference>
<dbReference type="Gene3D" id="3.30.160.60">
    <property type="entry name" value="Classic Zinc Finger"/>
    <property type="match status" value="1"/>
</dbReference>
<dbReference type="PROSITE" id="PS50071">
    <property type="entry name" value="HOMEOBOX_2"/>
    <property type="match status" value="1"/>
</dbReference>
<keyword evidence="1 5" id="KW-0238">DNA-binding</keyword>
<comment type="subcellular location">
    <subcellularLocation>
        <location evidence="5">Nucleus</location>
    </subcellularLocation>
</comment>
<keyword evidence="4" id="KW-0479">Metal-binding</keyword>
<feature type="compositionally biased region" description="Basic residues" evidence="6">
    <location>
        <begin position="184"/>
        <end position="196"/>
    </location>
</feature>
<dbReference type="GO" id="GO:0008270">
    <property type="term" value="F:zinc ion binding"/>
    <property type="evidence" value="ECO:0007669"/>
    <property type="project" value="UniProtKB-KW"/>
</dbReference>
<dbReference type="AlphaFoldDB" id="A0A8H4CEV1"/>
<dbReference type="SMART" id="SM00355">
    <property type="entry name" value="ZnF_C2H2"/>
    <property type="match status" value="3"/>
</dbReference>
<evidence type="ECO:0000256" key="1">
    <source>
        <dbReference type="ARBA" id="ARBA00023125"/>
    </source>
</evidence>
<dbReference type="RefSeq" id="XP_045261882.1">
    <property type="nucleotide sequence ID" value="XM_045413803.1"/>
</dbReference>
<keyword evidence="10" id="KW-1185">Reference proteome</keyword>
<accession>A0A8H4CEV1</accession>
<dbReference type="GO" id="GO:0006355">
    <property type="term" value="P:regulation of DNA-templated transcription"/>
    <property type="evidence" value="ECO:0007669"/>
    <property type="project" value="InterPro"/>
</dbReference>
<evidence type="ECO:0000313" key="9">
    <source>
        <dbReference type="EMBL" id="KAF3802723.1"/>
    </source>
</evidence>
<dbReference type="PROSITE" id="PS00028">
    <property type="entry name" value="ZINC_FINGER_C2H2_1"/>
    <property type="match status" value="1"/>
</dbReference>
<keyword evidence="2 5" id="KW-0371">Homeobox</keyword>
<keyword evidence="4" id="KW-0863">Zinc-finger</keyword>
<reference evidence="9" key="2">
    <citation type="submission" date="2020-03" db="EMBL/GenBank/DDBJ databases">
        <authorList>
            <person name="Fu F.-F."/>
            <person name="Chen J."/>
        </authorList>
    </citation>
    <scope>NUCLEOTIDE SEQUENCE</scope>
    <source>
        <strain evidence="9">Lc1</strain>
    </source>
</reference>
<dbReference type="InterPro" id="IPR008422">
    <property type="entry name" value="KN_HD"/>
</dbReference>
<dbReference type="InterPro" id="IPR050224">
    <property type="entry name" value="TALE_homeobox"/>
</dbReference>
<dbReference type="InterPro" id="IPR001356">
    <property type="entry name" value="HD"/>
</dbReference>
<reference evidence="9" key="1">
    <citation type="journal article" date="2020" name="Phytopathology">
        <title>Genome sequence and comparative analysis of Colletotrichum gloeosporioides isolated from Liriodendron leaves.</title>
        <authorList>
            <person name="Fu F.F."/>
            <person name="Hao Z."/>
            <person name="Wang P."/>
            <person name="Lu Y."/>
            <person name="Xue L.J."/>
            <person name="Wei G."/>
            <person name="Tian Y."/>
            <person name="Baishi H."/>
            <person name="Xu H."/>
            <person name="Shi J."/>
            <person name="Cheng T."/>
            <person name="Wang G."/>
            <person name="Yi Y."/>
            <person name="Chen J."/>
        </authorList>
    </citation>
    <scope>NUCLEOTIDE SEQUENCE</scope>
    <source>
        <strain evidence="9">Lc1</strain>
    </source>
</reference>
<dbReference type="CDD" id="cd00086">
    <property type="entry name" value="homeodomain"/>
    <property type="match status" value="1"/>
</dbReference>
<keyword evidence="3 5" id="KW-0539">Nucleus</keyword>
<feature type="region of interest" description="Disordered" evidence="6">
    <location>
        <begin position="137"/>
        <end position="203"/>
    </location>
</feature>
<feature type="compositionally biased region" description="Low complexity" evidence="6">
    <location>
        <begin position="154"/>
        <end position="180"/>
    </location>
</feature>
<feature type="domain" description="Homeobox" evidence="7">
    <location>
        <begin position="8"/>
        <end position="71"/>
    </location>
</feature>
<dbReference type="GO" id="GO:0003677">
    <property type="term" value="F:DNA binding"/>
    <property type="evidence" value="ECO:0007669"/>
    <property type="project" value="UniProtKB-UniRule"/>
</dbReference>
<proteinExistence type="predicted"/>
<feature type="region of interest" description="Disordered" evidence="6">
    <location>
        <begin position="67"/>
        <end position="102"/>
    </location>
</feature>
<evidence type="ECO:0000313" key="10">
    <source>
        <dbReference type="Proteomes" id="UP000613401"/>
    </source>
</evidence>
<dbReference type="PROSITE" id="PS50157">
    <property type="entry name" value="ZINC_FINGER_C2H2_2"/>
    <property type="match status" value="1"/>
</dbReference>
<protein>
    <submittedName>
        <fullName evidence="9">Mating-type-like protein ALPHA2</fullName>
    </submittedName>
</protein>
<comment type="caution">
    <text evidence="9">The sequence shown here is derived from an EMBL/GenBank/DDBJ whole genome shotgun (WGS) entry which is preliminary data.</text>
</comment>
<dbReference type="GeneID" id="69021073"/>
<dbReference type="InterPro" id="IPR013087">
    <property type="entry name" value="Znf_C2H2_type"/>
</dbReference>
<evidence type="ECO:0000256" key="2">
    <source>
        <dbReference type="ARBA" id="ARBA00023155"/>
    </source>
</evidence>
<organism evidence="9 10">
    <name type="scientific">Colletotrichum gloeosporioides</name>
    <name type="common">Anthracnose fungus</name>
    <name type="synonym">Glomerella cingulata</name>
    <dbReference type="NCBI Taxonomy" id="474922"/>
    <lineage>
        <taxon>Eukaryota</taxon>
        <taxon>Fungi</taxon>
        <taxon>Dikarya</taxon>
        <taxon>Ascomycota</taxon>
        <taxon>Pezizomycotina</taxon>
        <taxon>Sordariomycetes</taxon>
        <taxon>Hypocreomycetidae</taxon>
        <taxon>Glomerellales</taxon>
        <taxon>Glomerellaceae</taxon>
        <taxon>Colletotrichum</taxon>
        <taxon>Colletotrichum gloeosporioides species complex</taxon>
    </lineage>
</organism>
<keyword evidence="4" id="KW-0862">Zinc</keyword>
<name>A0A8H4CEV1_COLGL</name>
<sequence>MAAPSNSAVPPKIGTRFSRDTARLLKEWLNTHSHYPYPSQADRQSLQLSTGLSKTQISNWLANARRRQKSLANTTPARSPWSDESGAHVPRRPGTPIPNRTRMESHYLDMDPMERWVDSPPEDEPAAVDDIARAIASGNPSASSESNYNRRESSASSVVSSREGSKASASSRGSLKSASLPPSFKKRGRPRTRKGGHSTPLVQNRGPFQCTFCTETFRAKYEWKRHEKSLHIPLDRSNPDEAHLNLHNYMACHGRVFNRKDHLKQHLRLFHDAPGVDWVIEGWKTATPEIRSRCGFCEQLLPTWEDRVDHLADHFKSGKTMASWTGDWGFEPSVMETVEHFMPPYIIDHERHTPFPFNATLVPPNSPRSAYELLTLELEYFMQRHMDEYGQVPKNSEIQLEACRVIFASEVLCTSPNIQETDTSSWLRDLIESNEDITTKAKFGSIRSQAESRLSVLRINGKRTLFDSCPLELQLRDYVHTL</sequence>
<dbReference type="Gene3D" id="1.10.10.60">
    <property type="entry name" value="Homeodomain-like"/>
    <property type="match status" value="1"/>
</dbReference>
<evidence type="ECO:0000256" key="3">
    <source>
        <dbReference type="ARBA" id="ARBA00023242"/>
    </source>
</evidence>
<feature type="DNA-binding region" description="Homeobox" evidence="5">
    <location>
        <begin position="10"/>
        <end position="72"/>
    </location>
</feature>
<gene>
    <name evidence="9" type="ORF">GCG54_00013957</name>
</gene>
<dbReference type="Proteomes" id="UP000613401">
    <property type="component" value="Unassembled WGS sequence"/>
</dbReference>
<evidence type="ECO:0000256" key="4">
    <source>
        <dbReference type="PROSITE-ProRule" id="PRU00042"/>
    </source>
</evidence>
<dbReference type="Pfam" id="PF05920">
    <property type="entry name" value="Homeobox_KN"/>
    <property type="match status" value="1"/>
</dbReference>
<evidence type="ECO:0000256" key="6">
    <source>
        <dbReference type="SAM" id="MobiDB-lite"/>
    </source>
</evidence>
<dbReference type="SUPFAM" id="SSF46689">
    <property type="entry name" value="Homeodomain-like"/>
    <property type="match status" value="1"/>
</dbReference>
<dbReference type="GO" id="GO:0005634">
    <property type="term" value="C:nucleus"/>
    <property type="evidence" value="ECO:0007669"/>
    <property type="project" value="UniProtKB-SubCell"/>
</dbReference>